<organism evidence="1 2">
    <name type="scientific">Chromobacterium subtsugae</name>
    <dbReference type="NCBI Taxonomy" id="251747"/>
    <lineage>
        <taxon>Bacteria</taxon>
        <taxon>Pseudomonadati</taxon>
        <taxon>Pseudomonadota</taxon>
        <taxon>Betaproteobacteria</taxon>
        <taxon>Neisseriales</taxon>
        <taxon>Chromobacteriaceae</taxon>
        <taxon>Chromobacterium</taxon>
    </lineage>
</organism>
<dbReference type="Proteomes" id="UP000711178">
    <property type="component" value="Unassembled WGS sequence"/>
</dbReference>
<proteinExistence type="predicted"/>
<evidence type="ECO:0000313" key="2">
    <source>
        <dbReference type="Proteomes" id="UP000711178"/>
    </source>
</evidence>
<dbReference type="RefSeq" id="WP_047257542.1">
    <property type="nucleotide sequence ID" value="NZ_CP142381.1"/>
</dbReference>
<dbReference type="EMBL" id="JAHDTB010000035">
    <property type="protein sequence ID" value="MBW8290164.1"/>
    <property type="molecule type" value="Genomic_DNA"/>
</dbReference>
<dbReference type="GeneID" id="89685563"/>
<reference evidence="1 2" key="1">
    <citation type="submission" date="2021-05" db="EMBL/GenBank/DDBJ databases">
        <title>Draft Whole Genome Sequencing Of Biosensor Chromobacterium violaceum Strain CV026 Reveals A Regulatory RNA In Chromobacterium violaceum Phenotype Regulatory Network.</title>
        <authorList>
            <person name="Hong K.W."/>
            <person name="Chan K.G."/>
            <person name="Chang C.-Y."/>
        </authorList>
    </citation>
    <scope>NUCLEOTIDE SEQUENCE [LARGE SCALE GENOMIC DNA]</scope>
    <source>
        <strain evidence="1 2">ATCC 31532</strain>
    </source>
</reference>
<accession>A0ABS7FJA6</accession>
<name>A0ABS7FJA6_9NEIS</name>
<comment type="caution">
    <text evidence="1">The sequence shown here is derived from an EMBL/GenBank/DDBJ whole genome shotgun (WGS) entry which is preliminary data.</text>
</comment>
<sequence>MPVKNRKHRILLLSSLLALCLIGQILSYRTVNLSSLCAGAIIGILIAQLSAELDALRAV</sequence>
<keyword evidence="2" id="KW-1185">Reference proteome</keyword>
<gene>
    <name evidence="1" type="ORF">KIF53_21200</name>
</gene>
<protein>
    <submittedName>
        <fullName evidence="1">Uncharacterized protein</fullName>
    </submittedName>
</protein>
<evidence type="ECO:0000313" key="1">
    <source>
        <dbReference type="EMBL" id="MBW8290164.1"/>
    </source>
</evidence>